<dbReference type="Pfam" id="PF14534">
    <property type="entry name" value="DUF4440"/>
    <property type="match status" value="1"/>
</dbReference>
<dbReference type="Proteomes" id="UP000199092">
    <property type="component" value="Chromosome I"/>
</dbReference>
<dbReference type="EMBL" id="LT629749">
    <property type="protein sequence ID" value="SDS51567.1"/>
    <property type="molecule type" value="Genomic_DNA"/>
</dbReference>
<dbReference type="STRING" id="546871.SAMN04488543_1875"/>
<dbReference type="NCBIfam" id="TIGR02246">
    <property type="entry name" value="SgcJ/EcaC family oxidoreductase"/>
    <property type="match status" value="1"/>
</dbReference>
<dbReference type="OrthoDB" id="582586at2"/>
<gene>
    <name evidence="2" type="ORF">SAMN04488543_1875</name>
</gene>
<accession>A0A1H1SU57</accession>
<evidence type="ECO:0000313" key="3">
    <source>
        <dbReference type="Proteomes" id="UP000199092"/>
    </source>
</evidence>
<organism evidence="2 3">
    <name type="scientific">Friedmanniella luteola</name>
    <dbReference type="NCBI Taxonomy" id="546871"/>
    <lineage>
        <taxon>Bacteria</taxon>
        <taxon>Bacillati</taxon>
        <taxon>Actinomycetota</taxon>
        <taxon>Actinomycetes</taxon>
        <taxon>Propionibacteriales</taxon>
        <taxon>Nocardioidaceae</taxon>
        <taxon>Friedmanniella</taxon>
    </lineage>
</organism>
<dbReference type="RefSeq" id="WP_091412333.1">
    <property type="nucleotide sequence ID" value="NZ_LT629749.1"/>
</dbReference>
<evidence type="ECO:0000313" key="2">
    <source>
        <dbReference type="EMBL" id="SDS51567.1"/>
    </source>
</evidence>
<dbReference type="SUPFAM" id="SSF54427">
    <property type="entry name" value="NTF2-like"/>
    <property type="match status" value="1"/>
</dbReference>
<dbReference type="AlphaFoldDB" id="A0A1H1SU57"/>
<keyword evidence="3" id="KW-1185">Reference proteome</keyword>
<sequence length="149" mass="15428">MTVTPLRHAGSNAEARSSREAETVALEVLARLEKAWNDGDGEAFGSNFAPDASFVNIRGEHIVGRAGIAAGHAAILATIYAGSVNRMQLVRAIELVDGTVAAISVNTLDCPTGPLVGVHRATSTSLIHVPSDGVGRPEIVVGHNTLVTV</sequence>
<proteinExistence type="predicted"/>
<dbReference type="InterPro" id="IPR011944">
    <property type="entry name" value="Steroid_delta5-4_isomerase"/>
</dbReference>
<dbReference type="InterPro" id="IPR027843">
    <property type="entry name" value="DUF4440"/>
</dbReference>
<reference evidence="2 3" key="1">
    <citation type="submission" date="2016-10" db="EMBL/GenBank/DDBJ databases">
        <authorList>
            <person name="de Groot N.N."/>
        </authorList>
    </citation>
    <scope>NUCLEOTIDE SEQUENCE [LARGE SCALE GENOMIC DNA]</scope>
    <source>
        <strain evidence="2 3">DSM 21741</strain>
    </source>
</reference>
<feature type="domain" description="DUF4440" evidence="1">
    <location>
        <begin position="27"/>
        <end position="84"/>
    </location>
</feature>
<dbReference type="Gene3D" id="3.10.450.50">
    <property type="match status" value="1"/>
</dbReference>
<name>A0A1H1SU57_9ACTN</name>
<evidence type="ECO:0000259" key="1">
    <source>
        <dbReference type="Pfam" id="PF14534"/>
    </source>
</evidence>
<protein>
    <recommendedName>
        <fullName evidence="1">DUF4440 domain-containing protein</fullName>
    </recommendedName>
</protein>
<dbReference type="InterPro" id="IPR032710">
    <property type="entry name" value="NTF2-like_dom_sf"/>
</dbReference>